<dbReference type="Proteomes" id="UP000285860">
    <property type="component" value="Unassembled WGS sequence"/>
</dbReference>
<dbReference type="VEuPathDB" id="FungiDB:HZS61_003566"/>
<accession>A0A420RZJ8</accession>
<evidence type="ECO:0000313" key="3">
    <source>
        <dbReference type="Proteomes" id="UP000285860"/>
    </source>
</evidence>
<organism evidence="2 3">
    <name type="scientific">Fusarium oxysporum</name>
    <name type="common">Fusarium vascular wilt</name>
    <dbReference type="NCBI Taxonomy" id="5507"/>
    <lineage>
        <taxon>Eukaryota</taxon>
        <taxon>Fungi</taxon>
        <taxon>Dikarya</taxon>
        <taxon>Ascomycota</taxon>
        <taxon>Pezizomycotina</taxon>
        <taxon>Sordariomycetes</taxon>
        <taxon>Hypocreomycetidae</taxon>
        <taxon>Hypocreales</taxon>
        <taxon>Nectriaceae</taxon>
        <taxon>Fusarium</taxon>
        <taxon>Fusarium oxysporum species complex</taxon>
    </lineage>
</organism>
<evidence type="ECO:0000256" key="1">
    <source>
        <dbReference type="SAM" id="MobiDB-lite"/>
    </source>
</evidence>
<dbReference type="AlphaFoldDB" id="A0A420RZJ8"/>
<comment type="caution">
    <text evidence="2">The sequence shown here is derived from an EMBL/GenBank/DDBJ whole genome shotgun (WGS) entry which is preliminary data.</text>
</comment>
<protein>
    <submittedName>
        <fullName evidence="2">Uncharacterized protein</fullName>
    </submittedName>
</protein>
<feature type="region of interest" description="Disordered" evidence="1">
    <location>
        <begin position="385"/>
        <end position="432"/>
    </location>
</feature>
<reference evidence="2 3" key="1">
    <citation type="journal article" date="2018" name="Sci. Rep.">
        <title>Characterisation of pathogen-specific regions and novel effector candidates in Fusarium oxysporum f. sp. cepae.</title>
        <authorList>
            <person name="Armitage A.D."/>
            <person name="Taylor A."/>
            <person name="Sobczyk M.K."/>
            <person name="Baxter L."/>
            <person name="Greenfield B.P."/>
            <person name="Bates H.J."/>
            <person name="Wilson F."/>
            <person name="Jackson A.C."/>
            <person name="Ott S."/>
            <person name="Harrison R.J."/>
            <person name="Clarkson J.P."/>
        </authorList>
    </citation>
    <scope>NUCLEOTIDE SEQUENCE [LARGE SCALE GENOMIC DNA]</scope>
    <source>
        <strain evidence="2 3">Fo_A28</strain>
    </source>
</reference>
<dbReference type="EMBL" id="MRCY01000005">
    <property type="protein sequence ID" value="RKL22448.1"/>
    <property type="molecule type" value="Genomic_DNA"/>
</dbReference>
<evidence type="ECO:0000313" key="2">
    <source>
        <dbReference type="EMBL" id="RKL22448.1"/>
    </source>
</evidence>
<proteinExistence type="predicted"/>
<sequence length="432" mass="46869">MSSLAVALELRARMRKPSVQQPWKAHVPTVSEIEGPVAVGLIVVEVVLVVLVVVEEALEDVELLVVEVLELVVVVELARDVVLEVDHVVEMDELVVEDVVDEDATEVERDVATADATLDMDETPAPPPATRELIDETIETPDDVVADEGRLTMEDVVTDDSALREGALGALKTLEGNVLDDATLADTELEIDEVVLVVVVEARELVEESVAKVVHVVEEVLELVPEDVVDEVEADEVDVVGAVFVVEAVDREAELVVLVLAVEEALVAAPLVEELRAELLEPPELERPVALLVEAKLLEEEAGKELEVEEEALLRPPAILPNTLSEVLKELVELVDILLEAGAEVELLAELVLLEALFEVELDTPLEEELPLAEAKDDEREALEELDAAPMLVDATEPEPDTERAALEEAATEEPTLLADEKAPIDVGNELL</sequence>
<name>A0A420RZJ8_FUSOX</name>
<gene>
    <name evidence="2" type="ORF">BFJ68_g1695</name>
</gene>